<dbReference type="GO" id="GO:0004523">
    <property type="term" value="F:RNA-DNA hybrid ribonuclease activity"/>
    <property type="evidence" value="ECO:0007669"/>
    <property type="project" value="InterPro"/>
</dbReference>
<comment type="caution">
    <text evidence="2">The sequence shown here is derived from an EMBL/GenBank/DDBJ whole genome shotgun (WGS) entry which is preliminary data.</text>
</comment>
<dbReference type="InterPro" id="IPR002156">
    <property type="entry name" value="RNaseH_domain"/>
</dbReference>
<dbReference type="Pfam" id="PF13456">
    <property type="entry name" value="RVT_3"/>
    <property type="match status" value="1"/>
</dbReference>
<dbReference type="PANTHER" id="PTHR47723">
    <property type="entry name" value="OS05G0353850 PROTEIN"/>
    <property type="match status" value="1"/>
</dbReference>
<dbReference type="OrthoDB" id="1436788at2759"/>
<keyword evidence="3" id="KW-1185">Reference proteome</keyword>
<evidence type="ECO:0000313" key="3">
    <source>
        <dbReference type="Proteomes" id="UP000634136"/>
    </source>
</evidence>
<gene>
    <name evidence="2" type="ORF">G2W53_033620</name>
</gene>
<reference evidence="2" key="1">
    <citation type="submission" date="2020-09" db="EMBL/GenBank/DDBJ databases">
        <title>Genome-Enabled Discovery of Anthraquinone Biosynthesis in Senna tora.</title>
        <authorList>
            <person name="Kang S.-H."/>
            <person name="Pandey R.P."/>
            <person name="Lee C.-M."/>
            <person name="Sim J.-S."/>
            <person name="Jeong J.-T."/>
            <person name="Choi B.-S."/>
            <person name="Jung M."/>
            <person name="Ginzburg D."/>
            <person name="Zhao K."/>
            <person name="Won S.Y."/>
            <person name="Oh T.-J."/>
            <person name="Yu Y."/>
            <person name="Kim N.-H."/>
            <person name="Lee O.R."/>
            <person name="Lee T.-H."/>
            <person name="Bashyal P."/>
            <person name="Kim T.-S."/>
            <person name="Lee W.-H."/>
            <person name="Kawkins C."/>
            <person name="Kim C.-K."/>
            <person name="Kim J.S."/>
            <person name="Ahn B.O."/>
            <person name="Rhee S.Y."/>
            <person name="Sohng J.K."/>
        </authorList>
    </citation>
    <scope>NUCLEOTIDE SEQUENCE</scope>
    <source>
        <tissue evidence="2">Leaf</tissue>
    </source>
</reference>
<evidence type="ECO:0000259" key="1">
    <source>
        <dbReference type="Pfam" id="PF13456"/>
    </source>
</evidence>
<protein>
    <submittedName>
        <fullName evidence="2">Reverse transcriptase</fullName>
    </submittedName>
</protein>
<keyword evidence="2" id="KW-0808">Transferase</keyword>
<dbReference type="PANTHER" id="PTHR47723:SF19">
    <property type="entry name" value="POLYNUCLEOTIDYL TRANSFERASE, RIBONUCLEASE H-LIKE SUPERFAMILY PROTEIN"/>
    <property type="match status" value="1"/>
</dbReference>
<keyword evidence="2" id="KW-0695">RNA-directed DNA polymerase</keyword>
<organism evidence="2 3">
    <name type="scientific">Senna tora</name>
    <dbReference type="NCBI Taxonomy" id="362788"/>
    <lineage>
        <taxon>Eukaryota</taxon>
        <taxon>Viridiplantae</taxon>
        <taxon>Streptophyta</taxon>
        <taxon>Embryophyta</taxon>
        <taxon>Tracheophyta</taxon>
        <taxon>Spermatophyta</taxon>
        <taxon>Magnoliopsida</taxon>
        <taxon>eudicotyledons</taxon>
        <taxon>Gunneridae</taxon>
        <taxon>Pentapetalae</taxon>
        <taxon>rosids</taxon>
        <taxon>fabids</taxon>
        <taxon>Fabales</taxon>
        <taxon>Fabaceae</taxon>
        <taxon>Caesalpinioideae</taxon>
        <taxon>Cassia clade</taxon>
        <taxon>Senna</taxon>
    </lineage>
</organism>
<dbReference type="InterPro" id="IPR044730">
    <property type="entry name" value="RNase_H-like_dom_plant"/>
</dbReference>
<dbReference type="EMBL" id="JAAIUW010000010">
    <property type="protein sequence ID" value="KAF7812644.1"/>
    <property type="molecule type" value="Genomic_DNA"/>
</dbReference>
<proteinExistence type="predicted"/>
<dbReference type="GO" id="GO:0003676">
    <property type="term" value="F:nucleic acid binding"/>
    <property type="evidence" value="ECO:0007669"/>
    <property type="project" value="InterPro"/>
</dbReference>
<keyword evidence="2" id="KW-0548">Nucleotidyltransferase</keyword>
<accession>A0A834WCZ6</accession>
<feature type="domain" description="RNase H type-1" evidence="1">
    <location>
        <begin position="101"/>
        <end position="163"/>
    </location>
</feature>
<evidence type="ECO:0000313" key="2">
    <source>
        <dbReference type="EMBL" id="KAF7812644.1"/>
    </source>
</evidence>
<dbReference type="InterPro" id="IPR036397">
    <property type="entry name" value="RNaseH_sf"/>
</dbReference>
<dbReference type="GO" id="GO:0003964">
    <property type="term" value="F:RNA-directed DNA polymerase activity"/>
    <property type="evidence" value="ECO:0007669"/>
    <property type="project" value="UniProtKB-KW"/>
</dbReference>
<dbReference type="InterPro" id="IPR053151">
    <property type="entry name" value="RNase_H-like"/>
</dbReference>
<sequence length="182" mass="21091">MGYEIYSDWSSKFGIACWLIWKQRNQYIFNGKNDDAISLNHLIEIHSKEFFQAQKISTAGNNSEIQNVLRNYVWHPPPSDFIKVNVDGSFNATNHVMSCGAWDKEYSKIIIESDSSFVLHLIENVLIEARPLRRLIVGIRDMVSRKWQVKFNHTLIEGNSVANRWFVPLCGFLASWSSFLFS</sequence>
<dbReference type="Gene3D" id="3.30.420.10">
    <property type="entry name" value="Ribonuclease H-like superfamily/Ribonuclease H"/>
    <property type="match status" value="1"/>
</dbReference>
<name>A0A834WCZ6_9FABA</name>
<dbReference type="AlphaFoldDB" id="A0A834WCZ6"/>
<dbReference type="Proteomes" id="UP000634136">
    <property type="component" value="Unassembled WGS sequence"/>
</dbReference>
<dbReference type="CDD" id="cd06222">
    <property type="entry name" value="RNase_H_like"/>
    <property type="match status" value="1"/>
</dbReference>